<sequence length="115" mass="11412">MPRSAPLTGKACGGAESGMSPPKFAPECCGVHPTPVTAPVKTTSCPVSPTAPSPSKKPRSAPTCISVGGKGKVSNGAPRNAPESLTLSLCRRMGLPRGLGSLRGDPFGVSGASAE</sequence>
<feature type="region of interest" description="Disordered" evidence="1">
    <location>
        <begin position="37"/>
        <end position="81"/>
    </location>
</feature>
<reference evidence="2 3" key="1">
    <citation type="submission" date="2019-05" db="EMBL/GenBank/DDBJ databases">
        <title>Another draft genome of Portunus trituberculatus and its Hox gene families provides insights of decapod evolution.</title>
        <authorList>
            <person name="Jeong J.-H."/>
            <person name="Song I."/>
            <person name="Kim S."/>
            <person name="Choi T."/>
            <person name="Kim D."/>
            <person name="Ryu S."/>
            <person name="Kim W."/>
        </authorList>
    </citation>
    <scope>NUCLEOTIDE SEQUENCE [LARGE SCALE GENOMIC DNA]</scope>
    <source>
        <tissue evidence="2">Muscle</tissue>
    </source>
</reference>
<proteinExistence type="predicted"/>
<name>A0A5B7J1J9_PORTR</name>
<gene>
    <name evidence="2" type="ORF">E2C01_085637</name>
</gene>
<organism evidence="2 3">
    <name type="scientific">Portunus trituberculatus</name>
    <name type="common">Swimming crab</name>
    <name type="synonym">Neptunus trituberculatus</name>
    <dbReference type="NCBI Taxonomy" id="210409"/>
    <lineage>
        <taxon>Eukaryota</taxon>
        <taxon>Metazoa</taxon>
        <taxon>Ecdysozoa</taxon>
        <taxon>Arthropoda</taxon>
        <taxon>Crustacea</taxon>
        <taxon>Multicrustacea</taxon>
        <taxon>Malacostraca</taxon>
        <taxon>Eumalacostraca</taxon>
        <taxon>Eucarida</taxon>
        <taxon>Decapoda</taxon>
        <taxon>Pleocyemata</taxon>
        <taxon>Brachyura</taxon>
        <taxon>Eubrachyura</taxon>
        <taxon>Portunoidea</taxon>
        <taxon>Portunidae</taxon>
        <taxon>Portuninae</taxon>
        <taxon>Portunus</taxon>
    </lineage>
</organism>
<evidence type="ECO:0000313" key="2">
    <source>
        <dbReference type="EMBL" id="MPC90640.1"/>
    </source>
</evidence>
<protein>
    <submittedName>
        <fullName evidence="2">Uncharacterized protein</fullName>
    </submittedName>
</protein>
<dbReference type="EMBL" id="VSRR010085126">
    <property type="protein sequence ID" value="MPC90640.1"/>
    <property type="molecule type" value="Genomic_DNA"/>
</dbReference>
<comment type="caution">
    <text evidence="2">The sequence shown here is derived from an EMBL/GenBank/DDBJ whole genome shotgun (WGS) entry which is preliminary data.</text>
</comment>
<evidence type="ECO:0000256" key="1">
    <source>
        <dbReference type="SAM" id="MobiDB-lite"/>
    </source>
</evidence>
<dbReference type="AlphaFoldDB" id="A0A5B7J1J9"/>
<dbReference type="Proteomes" id="UP000324222">
    <property type="component" value="Unassembled WGS sequence"/>
</dbReference>
<keyword evidence="3" id="KW-1185">Reference proteome</keyword>
<evidence type="ECO:0000313" key="3">
    <source>
        <dbReference type="Proteomes" id="UP000324222"/>
    </source>
</evidence>
<accession>A0A5B7J1J9</accession>